<evidence type="ECO:0000256" key="4">
    <source>
        <dbReference type="ARBA" id="ARBA00023242"/>
    </source>
</evidence>
<dbReference type="AlphaFoldDB" id="A0A2P6QSY1"/>
<protein>
    <recommendedName>
        <fullName evidence="5">IBH1-like N-terminal domain-containing protein</fullName>
    </recommendedName>
</protein>
<dbReference type="InterPro" id="IPR044549">
    <property type="entry name" value="bHLH_AtIBH1-like"/>
</dbReference>
<keyword evidence="7" id="KW-1185">Reference proteome</keyword>
<dbReference type="PANTHER" id="PTHR33124:SF42">
    <property type="entry name" value="TRANSCRIPTION FACTOR BHLH146"/>
    <property type="match status" value="1"/>
</dbReference>
<dbReference type="Pfam" id="PF26576">
    <property type="entry name" value="IBH1_N"/>
    <property type="match status" value="1"/>
</dbReference>
<dbReference type="OMA" id="MEGQVAK"/>
<name>A0A2P6QSY1_ROSCH</name>
<gene>
    <name evidence="6" type="ORF">RchiOBHm_Chr4g0400891</name>
</gene>
<reference evidence="6 7" key="1">
    <citation type="journal article" date="2018" name="Nat. Genet.">
        <title>The Rosa genome provides new insights in the design of modern roses.</title>
        <authorList>
            <person name="Bendahmane M."/>
        </authorList>
    </citation>
    <scope>NUCLEOTIDE SEQUENCE [LARGE SCALE GENOMIC DNA]</scope>
    <source>
        <strain evidence="7">cv. Old Blush</strain>
    </source>
</reference>
<evidence type="ECO:0000313" key="6">
    <source>
        <dbReference type="EMBL" id="PRQ37288.1"/>
    </source>
</evidence>
<feature type="domain" description="IBH1-like N-terminal" evidence="5">
    <location>
        <begin position="26"/>
        <end position="93"/>
    </location>
</feature>
<comment type="subcellular location">
    <subcellularLocation>
        <location evidence="1">Nucleus</location>
    </subcellularLocation>
</comment>
<organism evidence="6 7">
    <name type="scientific">Rosa chinensis</name>
    <name type="common">China rose</name>
    <dbReference type="NCBI Taxonomy" id="74649"/>
    <lineage>
        <taxon>Eukaryota</taxon>
        <taxon>Viridiplantae</taxon>
        <taxon>Streptophyta</taxon>
        <taxon>Embryophyta</taxon>
        <taxon>Tracheophyta</taxon>
        <taxon>Spermatophyta</taxon>
        <taxon>Magnoliopsida</taxon>
        <taxon>eudicotyledons</taxon>
        <taxon>Gunneridae</taxon>
        <taxon>Pentapetalae</taxon>
        <taxon>rosids</taxon>
        <taxon>fabids</taxon>
        <taxon>Rosales</taxon>
        <taxon>Rosaceae</taxon>
        <taxon>Rosoideae</taxon>
        <taxon>Rosoideae incertae sedis</taxon>
        <taxon>Rosa</taxon>
    </lineage>
</organism>
<proteinExistence type="predicted"/>
<accession>A0A2P6QSY1</accession>
<sequence>MVMMRQMGKHPKRVYSLQPNRWVRSSVFARRYVNYLLPALKKNKENEECCNSDIHELEKIVGYQVNMAMVLSASTQREFAWMRALKQNLQTNCLNGKSFLLPHPRVSKPLSFLQNPSCSASYKKKKYCSSNMPSTVRPHFGARTSAIKENAKKDEEAEMTSRKLVSLRRLLPGGNEMVDDELLEEVGSYVTCLQLQVTILRCLVGIELVD</sequence>
<dbReference type="CDD" id="cd11444">
    <property type="entry name" value="bHLH_AtIBH1_like"/>
    <property type="match status" value="1"/>
</dbReference>
<keyword evidence="3" id="KW-0804">Transcription</keyword>
<dbReference type="STRING" id="74649.A0A2P6QSY1"/>
<dbReference type="EMBL" id="PDCK01000042">
    <property type="protein sequence ID" value="PRQ37288.1"/>
    <property type="molecule type" value="Genomic_DNA"/>
</dbReference>
<evidence type="ECO:0000313" key="7">
    <source>
        <dbReference type="Proteomes" id="UP000238479"/>
    </source>
</evidence>
<evidence type="ECO:0000256" key="3">
    <source>
        <dbReference type="ARBA" id="ARBA00023163"/>
    </source>
</evidence>
<dbReference type="InterPro" id="IPR059002">
    <property type="entry name" value="IBH1_N"/>
</dbReference>
<evidence type="ECO:0000256" key="1">
    <source>
        <dbReference type="ARBA" id="ARBA00004123"/>
    </source>
</evidence>
<keyword evidence="4" id="KW-0539">Nucleus</keyword>
<dbReference type="GO" id="GO:0005634">
    <property type="term" value="C:nucleus"/>
    <property type="evidence" value="ECO:0007669"/>
    <property type="project" value="UniProtKB-SubCell"/>
</dbReference>
<dbReference type="Gramene" id="PRQ37288">
    <property type="protein sequence ID" value="PRQ37288"/>
    <property type="gene ID" value="RchiOBHm_Chr4g0400891"/>
</dbReference>
<dbReference type="Proteomes" id="UP000238479">
    <property type="component" value="Chromosome 4"/>
</dbReference>
<evidence type="ECO:0000256" key="2">
    <source>
        <dbReference type="ARBA" id="ARBA00023015"/>
    </source>
</evidence>
<keyword evidence="2" id="KW-0805">Transcription regulation</keyword>
<dbReference type="OrthoDB" id="658598at2759"/>
<comment type="caution">
    <text evidence="6">The sequence shown here is derived from an EMBL/GenBank/DDBJ whole genome shotgun (WGS) entry which is preliminary data.</text>
</comment>
<dbReference type="PANTHER" id="PTHR33124">
    <property type="entry name" value="TRANSCRIPTION FACTOR IBH1-LIKE 1"/>
    <property type="match status" value="1"/>
</dbReference>
<dbReference type="InterPro" id="IPR044660">
    <property type="entry name" value="IBH1-like"/>
</dbReference>
<dbReference type="GO" id="GO:0006355">
    <property type="term" value="P:regulation of DNA-templated transcription"/>
    <property type="evidence" value="ECO:0007669"/>
    <property type="project" value="InterPro"/>
</dbReference>
<evidence type="ECO:0000259" key="5">
    <source>
        <dbReference type="Pfam" id="PF26576"/>
    </source>
</evidence>